<organism evidence="1 2">
    <name type="scientific">Acinetobacter colistiniresistens</name>
    <dbReference type="NCBI Taxonomy" id="280145"/>
    <lineage>
        <taxon>Bacteria</taxon>
        <taxon>Pseudomonadati</taxon>
        <taxon>Pseudomonadota</taxon>
        <taxon>Gammaproteobacteria</taxon>
        <taxon>Moraxellales</taxon>
        <taxon>Moraxellaceae</taxon>
        <taxon>Acinetobacter</taxon>
    </lineage>
</organism>
<dbReference type="HOGENOM" id="CLU_138339_0_0_6"/>
<gene>
    <name evidence="1" type="ORF">F907_01540</name>
</gene>
<dbReference type="AlphaFoldDB" id="S3TPF0"/>
<comment type="caution">
    <text evidence="1">The sequence shown here is derived from an EMBL/GenBank/DDBJ whole genome shotgun (WGS) entry which is preliminary data.</text>
</comment>
<proteinExistence type="predicted"/>
<name>S3TPF0_9GAMM</name>
<evidence type="ECO:0000313" key="2">
    <source>
        <dbReference type="Proteomes" id="UP000014559"/>
    </source>
</evidence>
<dbReference type="EMBL" id="ATGK01000011">
    <property type="protein sequence ID" value="EPG37570.1"/>
    <property type="molecule type" value="Genomic_DNA"/>
</dbReference>
<sequence>MLLIDSNVYLKATTKKLDSVTWELLKSTIVKIDVIRQFEEEIGGKYKIENNLTIGKINQFCWANNFLLAHRNDFPPNIDHSKTYTWVETKQKVFKKMLDESLGDRRMEDDCRI</sequence>
<evidence type="ECO:0000313" key="1">
    <source>
        <dbReference type="EMBL" id="EPG37570.1"/>
    </source>
</evidence>
<dbReference type="Proteomes" id="UP000014559">
    <property type="component" value="Unassembled WGS sequence"/>
</dbReference>
<accession>S3TPF0</accession>
<reference evidence="1 2" key="1">
    <citation type="submission" date="2013-06" db="EMBL/GenBank/DDBJ databases">
        <title>The Genome Sequence of Acinetobacter sp. NIPH 2036.</title>
        <authorList>
            <consortium name="The Broad Institute Genome Sequencing Platform"/>
            <consortium name="The Broad Institute Genome Sequencing Center for Infectious Disease"/>
            <person name="Cerqueira G."/>
            <person name="Feldgarden M."/>
            <person name="Courvalin P."/>
            <person name="Perichon B."/>
            <person name="Grillot-Courvalin C."/>
            <person name="Clermont D."/>
            <person name="Rocha E."/>
            <person name="Yoon E.-J."/>
            <person name="Nemec A."/>
            <person name="Young S.K."/>
            <person name="Zeng Q."/>
            <person name="Gargeya S."/>
            <person name="Fitzgerald M."/>
            <person name="Abouelleil A."/>
            <person name="Alvarado L."/>
            <person name="Berlin A.M."/>
            <person name="Chapman S.B."/>
            <person name="Dewar J."/>
            <person name="Goldberg J."/>
            <person name="Griggs A."/>
            <person name="Gujja S."/>
            <person name="Hansen M."/>
            <person name="Howarth C."/>
            <person name="Imamovic A."/>
            <person name="Larimer J."/>
            <person name="McCowan C."/>
            <person name="Murphy C."/>
            <person name="Pearson M."/>
            <person name="Priest M."/>
            <person name="Roberts A."/>
            <person name="Saif S."/>
            <person name="Shea T."/>
            <person name="Sykes S."/>
            <person name="Wortman J."/>
            <person name="Nusbaum C."/>
            <person name="Birren B."/>
        </authorList>
    </citation>
    <scope>NUCLEOTIDE SEQUENCE [LARGE SCALE GENOMIC DNA]</scope>
    <source>
        <strain evidence="1 2">NIPH 2036</strain>
    </source>
</reference>
<protein>
    <submittedName>
        <fullName evidence="1">Uncharacterized protein</fullName>
    </submittedName>
</protein>